<keyword evidence="1" id="KW-0732">Signal</keyword>
<dbReference type="RefSeq" id="WP_091649207.1">
    <property type="nucleotide sequence ID" value="NZ_FOVW01000001.1"/>
</dbReference>
<dbReference type="Proteomes" id="UP000199564">
    <property type="component" value="Unassembled WGS sequence"/>
</dbReference>
<organism evidence="3 4">
    <name type="scientific">Algoriphagus ornithinivorans</name>
    <dbReference type="NCBI Taxonomy" id="226506"/>
    <lineage>
        <taxon>Bacteria</taxon>
        <taxon>Pseudomonadati</taxon>
        <taxon>Bacteroidota</taxon>
        <taxon>Cytophagia</taxon>
        <taxon>Cytophagales</taxon>
        <taxon>Cyclobacteriaceae</taxon>
        <taxon>Algoriphagus</taxon>
    </lineage>
</organism>
<dbReference type="STRING" id="226506.SAMN04488519_101263"/>
<dbReference type="InterPro" id="IPR025411">
    <property type="entry name" value="DUF4136"/>
</dbReference>
<dbReference type="Pfam" id="PF13590">
    <property type="entry name" value="DUF4136"/>
    <property type="match status" value="1"/>
</dbReference>
<evidence type="ECO:0000313" key="4">
    <source>
        <dbReference type="Proteomes" id="UP000199564"/>
    </source>
</evidence>
<name>A0A1I5AT99_9BACT</name>
<sequence length="194" mass="22239">MKLFNFKNIFSLIFANFLLVGFALSQTVYTDKREGADLSEYQTYNWVFEKDMIPNDQMLVSDDMVLVYNNMTARSHLKEAIETQMKARGFILDEKNPDMLVNFQILEEDTELRTYTMTNGQDYLGFGPRSVSTKMVPVKEGTVIVNFMDATTGNQLWQGFASGVFNETDMKNLSVLDAKVVSIFNDFNFDLFGE</sequence>
<feature type="chain" id="PRO_5011538716" description="DUF4136 domain-containing protein" evidence="1">
    <location>
        <begin position="26"/>
        <end position="194"/>
    </location>
</feature>
<evidence type="ECO:0000313" key="3">
    <source>
        <dbReference type="EMBL" id="SFN65419.1"/>
    </source>
</evidence>
<feature type="signal peptide" evidence="1">
    <location>
        <begin position="1"/>
        <end position="25"/>
    </location>
</feature>
<protein>
    <recommendedName>
        <fullName evidence="2">DUF4136 domain-containing protein</fullName>
    </recommendedName>
</protein>
<dbReference type="EMBL" id="FOVW01000001">
    <property type="protein sequence ID" value="SFN65419.1"/>
    <property type="molecule type" value="Genomic_DNA"/>
</dbReference>
<keyword evidence="4" id="KW-1185">Reference proteome</keyword>
<evidence type="ECO:0000256" key="1">
    <source>
        <dbReference type="SAM" id="SignalP"/>
    </source>
</evidence>
<dbReference type="AlphaFoldDB" id="A0A1I5AT99"/>
<gene>
    <name evidence="3" type="ORF">SAMN04488519_101263</name>
</gene>
<dbReference type="Gene3D" id="3.30.160.670">
    <property type="match status" value="1"/>
</dbReference>
<feature type="domain" description="DUF4136" evidence="2">
    <location>
        <begin position="28"/>
        <end position="187"/>
    </location>
</feature>
<evidence type="ECO:0000259" key="2">
    <source>
        <dbReference type="Pfam" id="PF13590"/>
    </source>
</evidence>
<reference evidence="4" key="1">
    <citation type="submission" date="2016-10" db="EMBL/GenBank/DDBJ databases">
        <authorList>
            <person name="Varghese N."/>
            <person name="Submissions S."/>
        </authorList>
    </citation>
    <scope>NUCLEOTIDE SEQUENCE [LARGE SCALE GENOMIC DNA]</scope>
    <source>
        <strain evidence="4">DSM 15282</strain>
    </source>
</reference>
<proteinExistence type="predicted"/>
<accession>A0A1I5AT99</accession>